<dbReference type="Proteomes" id="UP001444071">
    <property type="component" value="Unassembled WGS sequence"/>
</dbReference>
<keyword evidence="3" id="KW-1185">Reference proteome</keyword>
<protein>
    <recommendedName>
        <fullName evidence="1">Reverse transcriptase zinc-binding domain-containing protein</fullName>
    </recommendedName>
</protein>
<dbReference type="Pfam" id="PF13966">
    <property type="entry name" value="zf-RVT"/>
    <property type="match status" value="1"/>
</dbReference>
<sequence length="228" mass="27262">MDNEGNCLQLCDKFKIHCTKEKYNHILNAIPLSFQAMDKQDILYSNITPNLKQLCTDGVPFSDSRCNNTFLRSHLLHYYAPNPVRRKYILKDFKEEDIKKIRIKFMSSPVPPKAKEILFKIINNIYPSKEFLRTKFKINIGNCSFCETDNENLNHLFFDCMIVWRFWFEFQSWIHFKGIQSPAFILKEIQFRIFNKIKISSSECCINNLIILGKYYLHKCRFFRCRPI</sequence>
<evidence type="ECO:0000313" key="3">
    <source>
        <dbReference type="Proteomes" id="UP001444071"/>
    </source>
</evidence>
<organism evidence="2 3">
    <name type="scientific">Xenotaenia resolanae</name>
    <dbReference type="NCBI Taxonomy" id="208358"/>
    <lineage>
        <taxon>Eukaryota</taxon>
        <taxon>Metazoa</taxon>
        <taxon>Chordata</taxon>
        <taxon>Craniata</taxon>
        <taxon>Vertebrata</taxon>
        <taxon>Euteleostomi</taxon>
        <taxon>Actinopterygii</taxon>
        <taxon>Neopterygii</taxon>
        <taxon>Teleostei</taxon>
        <taxon>Neoteleostei</taxon>
        <taxon>Acanthomorphata</taxon>
        <taxon>Ovalentaria</taxon>
        <taxon>Atherinomorphae</taxon>
        <taxon>Cyprinodontiformes</taxon>
        <taxon>Goodeidae</taxon>
        <taxon>Xenotaenia</taxon>
    </lineage>
</organism>
<comment type="caution">
    <text evidence="2">The sequence shown here is derived from an EMBL/GenBank/DDBJ whole genome shotgun (WGS) entry which is preliminary data.</text>
</comment>
<name>A0ABV0W682_9TELE</name>
<proteinExistence type="predicted"/>
<dbReference type="InterPro" id="IPR026960">
    <property type="entry name" value="RVT-Znf"/>
</dbReference>
<evidence type="ECO:0000259" key="1">
    <source>
        <dbReference type="Pfam" id="PF13966"/>
    </source>
</evidence>
<gene>
    <name evidence="2" type="ORF">XENORESO_020969</name>
</gene>
<dbReference type="EMBL" id="JAHRIM010028523">
    <property type="protein sequence ID" value="MEQ2264156.1"/>
    <property type="molecule type" value="Genomic_DNA"/>
</dbReference>
<reference evidence="2 3" key="1">
    <citation type="submission" date="2021-06" db="EMBL/GenBank/DDBJ databases">
        <authorList>
            <person name="Palmer J.M."/>
        </authorList>
    </citation>
    <scope>NUCLEOTIDE SEQUENCE [LARGE SCALE GENOMIC DNA]</scope>
    <source>
        <strain evidence="2 3">XR_2019</strain>
        <tissue evidence="2">Muscle</tissue>
    </source>
</reference>
<evidence type="ECO:0000313" key="2">
    <source>
        <dbReference type="EMBL" id="MEQ2264156.1"/>
    </source>
</evidence>
<feature type="domain" description="Reverse transcriptase zinc-binding" evidence="1">
    <location>
        <begin position="99"/>
        <end position="167"/>
    </location>
</feature>
<accession>A0ABV0W682</accession>